<proteinExistence type="predicted"/>
<evidence type="ECO:0000313" key="10">
    <source>
        <dbReference type="Proteomes" id="UP000002973"/>
    </source>
</evidence>
<feature type="transmembrane region" description="Helical" evidence="7">
    <location>
        <begin position="643"/>
        <end position="667"/>
    </location>
</feature>
<feature type="transmembrane region" description="Helical" evidence="7">
    <location>
        <begin position="1049"/>
        <end position="1068"/>
    </location>
</feature>
<evidence type="ECO:0000256" key="3">
    <source>
        <dbReference type="ARBA" id="ARBA00022692"/>
    </source>
</evidence>
<gene>
    <name evidence="9" type="ORF">HMPREF0813_01264</name>
</gene>
<dbReference type="InterPro" id="IPR038766">
    <property type="entry name" value="Membrane_comp_ABC_pdt"/>
</dbReference>
<feature type="transmembrane region" description="Helical" evidence="7">
    <location>
        <begin position="764"/>
        <end position="784"/>
    </location>
</feature>
<dbReference type="eggNOG" id="COG0577">
    <property type="taxonomic scope" value="Bacteria"/>
</dbReference>
<evidence type="ECO:0000256" key="4">
    <source>
        <dbReference type="ARBA" id="ARBA00022989"/>
    </source>
</evidence>
<evidence type="ECO:0000256" key="1">
    <source>
        <dbReference type="ARBA" id="ARBA00004651"/>
    </source>
</evidence>
<dbReference type="AlphaFoldDB" id="E6J1X6"/>
<keyword evidence="2" id="KW-1003">Cell membrane</keyword>
<comment type="subcellular location">
    <subcellularLocation>
        <location evidence="1">Cell membrane</location>
        <topology evidence="1">Multi-pass membrane protein</topology>
    </subcellularLocation>
</comment>
<evidence type="ECO:0000313" key="9">
    <source>
        <dbReference type="EMBL" id="EFU21912.1"/>
    </source>
</evidence>
<comment type="caution">
    <text evidence="9">The sequence shown here is derived from an EMBL/GenBank/DDBJ whole genome shotgun (WGS) entry which is preliminary data.</text>
</comment>
<keyword evidence="4 7" id="KW-1133">Transmembrane helix</keyword>
<name>E6J1X6_STRAP</name>
<feature type="transmembrane region" description="Helical" evidence="7">
    <location>
        <begin position="1088"/>
        <end position="1113"/>
    </location>
</feature>
<feature type="transmembrane region" description="Helical" evidence="7">
    <location>
        <begin position="687"/>
        <end position="711"/>
    </location>
</feature>
<feature type="coiled-coil region" evidence="6">
    <location>
        <begin position="270"/>
        <end position="454"/>
    </location>
</feature>
<dbReference type="eggNOG" id="COG1511">
    <property type="taxonomic scope" value="Bacteria"/>
</dbReference>
<protein>
    <submittedName>
        <fullName evidence="9">Efflux ABC transporter, permease protein</fullName>
    </submittedName>
</protein>
<feature type="coiled-coil region" evidence="6">
    <location>
        <begin position="493"/>
        <end position="559"/>
    </location>
</feature>
<dbReference type="InterPro" id="IPR003838">
    <property type="entry name" value="ABC3_permease_C"/>
</dbReference>
<dbReference type="EMBL" id="AECT01000035">
    <property type="protein sequence ID" value="EFU21912.1"/>
    <property type="molecule type" value="Genomic_DNA"/>
</dbReference>
<keyword evidence="5 7" id="KW-0472">Membrane</keyword>
<feature type="domain" description="ABC3 transporter permease C-terminal" evidence="8">
    <location>
        <begin position="598"/>
        <end position="714"/>
    </location>
</feature>
<evidence type="ECO:0000259" key="8">
    <source>
        <dbReference type="Pfam" id="PF02687"/>
    </source>
</evidence>
<dbReference type="PANTHER" id="PTHR30287">
    <property type="entry name" value="MEMBRANE COMPONENT OF PREDICTED ABC SUPERFAMILY METABOLITE UPTAKE TRANSPORTER"/>
    <property type="match status" value="1"/>
</dbReference>
<accession>E6J1X6</accession>
<evidence type="ECO:0000256" key="6">
    <source>
        <dbReference type="SAM" id="Coils"/>
    </source>
</evidence>
<feature type="domain" description="ABC3 transporter permease C-terminal" evidence="8">
    <location>
        <begin position="1001"/>
        <end position="1114"/>
    </location>
</feature>
<dbReference type="Proteomes" id="UP000002973">
    <property type="component" value="Unassembled WGS sequence"/>
</dbReference>
<sequence length="1126" mass="124564">MRSGDMKKSILNKDIWLSFRQSKGRFLSIMFLMMLGSFALVGLKAASPDIENSANRYLSQMKMMDLAVISDYGISKADQKELNTISNAQVEYGYFTDTVIGDSSTSVRVFSQTNKISKFKLVSGHFPSKENQVALASFYQGKYKIRDSITLNEEGTNNYALRQHTFTVTGFVNSSELASTISLGNSNSGSGTLSAYAVVTPKTFQSSVYTVARLRYDDLKTLNSFGDSYRKKIKQHENELEKLLADNGKNRLSEIKNQAQTKIADGEANIRTSQQALTDARQKLTVAQDQIDQKRADLELAQGQIVEKESLLAQVATQIAQAEQTLANSKEKLDTAAAQLSSGWAQLNQTKTQLDQAASQLSATKENLANSQATLAATQAELEKGQTQLAAAKADLQVKIAALQAQGIDPATVPEIVAAQTKLAQEETKLNFARAELEKKQAEFQTGLTQYQNQEALYQAGLAQYQSAAEALNAKQAEYDAGLAQYQSGQATLRNKQVEYQAGQAQLAQAKQQIADGQTQLNQVQATLNDKKTEYEKQKKDAETKIKNGQADIQKAKDEVAGLSVPTYRVYTRRTFPGADEYTTTGNRAYGISAVGNAFPIVLYLVAALVTVTTMTRFVSEERTNAGVLKALGYRNQDVVKKFVIYGLVSSLLGTVIGSLLGTYFLPYILGKTIFKTSTYPALRLDFYWGISLIAFVCSVLCGVVPALYIAHKELKEKPSQLLLPKAPTKGSKILLERIDFIWHRLSFTQKVTARNIFRYKQRMLMTIFGVAGSVALLFAGLGMSSSMEGIGNRQYGEIIKYDAVISQKHHLKSDEQAAINHLLADKKIAKKHGIYQETFTKKIKGAKDEQSLALFVTTGKDFYHFIELYDSQSKASLNLSSHGAVISQKLATIMHVSVGDTFEVTSDEGKRYKIKVSGIAEMYAGHFIFMNQDYYQTVFARKFQENAYLIKLKDSSSKNVQDTAAAFMKLTGVRAVVQNTGILEQIDVIVKSLGFVMQILTFASILLAIVILYNLMNINVAERIRELSTIKVLGFHNKEVTLYIYRETILLSVIGIIVGLFLGNILHRSLLETIAPDAFLLNPTVSVFVYLVPVFSIIMILIVLGFMVNAILRRIDMLEALKSVD</sequence>
<keyword evidence="6" id="KW-0175">Coiled coil</keyword>
<evidence type="ECO:0000256" key="5">
    <source>
        <dbReference type="ARBA" id="ARBA00023136"/>
    </source>
</evidence>
<evidence type="ECO:0000256" key="7">
    <source>
        <dbReference type="SAM" id="Phobius"/>
    </source>
</evidence>
<dbReference type="Pfam" id="PF02687">
    <property type="entry name" value="FtsX"/>
    <property type="match status" value="2"/>
</dbReference>
<evidence type="ECO:0000256" key="2">
    <source>
        <dbReference type="ARBA" id="ARBA00022475"/>
    </source>
</evidence>
<feature type="transmembrane region" description="Helical" evidence="7">
    <location>
        <begin position="601"/>
        <end position="620"/>
    </location>
</feature>
<dbReference type="PANTHER" id="PTHR30287:SF1">
    <property type="entry name" value="INNER MEMBRANE PROTEIN"/>
    <property type="match status" value="1"/>
</dbReference>
<dbReference type="GO" id="GO:0005886">
    <property type="term" value="C:plasma membrane"/>
    <property type="evidence" value="ECO:0007669"/>
    <property type="project" value="UniProtKB-SubCell"/>
</dbReference>
<organism evidence="9 10">
    <name type="scientific">Streptococcus anginosus F0211</name>
    <dbReference type="NCBI Taxonomy" id="706437"/>
    <lineage>
        <taxon>Bacteria</taxon>
        <taxon>Bacillati</taxon>
        <taxon>Bacillota</taxon>
        <taxon>Bacilli</taxon>
        <taxon>Lactobacillales</taxon>
        <taxon>Streptococcaceae</taxon>
        <taxon>Streptococcus</taxon>
        <taxon>Streptococcus anginosus group</taxon>
    </lineage>
</organism>
<keyword evidence="3 7" id="KW-0812">Transmembrane</keyword>
<dbReference type="Gene3D" id="1.10.287.1490">
    <property type="match status" value="1"/>
</dbReference>
<feature type="transmembrane region" description="Helical" evidence="7">
    <location>
        <begin position="996"/>
        <end position="1016"/>
    </location>
</feature>
<reference evidence="9 10" key="1">
    <citation type="submission" date="2010-11" db="EMBL/GenBank/DDBJ databases">
        <authorList>
            <person name="Weinstock G."/>
            <person name="Sodergren E."/>
            <person name="Clifton S."/>
            <person name="Fulton L."/>
            <person name="Fulton B."/>
            <person name="Courtney L."/>
            <person name="Fronick C."/>
            <person name="Harrison M."/>
            <person name="Strong C."/>
            <person name="Farmer C."/>
            <person name="Delahaunty K."/>
            <person name="Markovic C."/>
            <person name="Hall O."/>
            <person name="Minx P."/>
            <person name="Tomlinson C."/>
            <person name="Mitreva M."/>
            <person name="Hou S."/>
            <person name="Chen J."/>
            <person name="Wollam A."/>
            <person name="Pepin K.H."/>
            <person name="Johnson M."/>
            <person name="Bhonagiri V."/>
            <person name="Zhang X."/>
            <person name="Suruliraj S."/>
            <person name="Warren W."/>
            <person name="Chinwalla A."/>
            <person name="Mardis E.R."/>
            <person name="Wilson R.K."/>
        </authorList>
    </citation>
    <scope>NUCLEOTIDE SEQUENCE [LARGE SCALE GENOMIC DNA]</scope>
    <source>
        <strain evidence="9 10">F0211</strain>
    </source>
</reference>